<dbReference type="InterPro" id="IPR000825">
    <property type="entry name" value="SUF_FeS_clus_asmbl_SufBD_core"/>
</dbReference>
<reference evidence="4" key="1">
    <citation type="submission" date="2016-10" db="EMBL/GenBank/DDBJ databases">
        <authorList>
            <person name="Varghese N."/>
            <person name="Submissions S."/>
        </authorList>
    </citation>
    <scope>NUCLEOTIDE SEQUENCE [LARGE SCALE GENOMIC DNA]</scope>
    <source>
        <strain evidence="4">DSM 29303</strain>
    </source>
</reference>
<feature type="region of interest" description="Disordered" evidence="1">
    <location>
        <begin position="1"/>
        <end position="22"/>
    </location>
</feature>
<feature type="compositionally biased region" description="Polar residues" evidence="1">
    <location>
        <begin position="1"/>
        <end position="13"/>
    </location>
</feature>
<evidence type="ECO:0000259" key="2">
    <source>
        <dbReference type="Pfam" id="PF01458"/>
    </source>
</evidence>
<name>A0A1H2RWS4_9RHOB</name>
<dbReference type="RefSeq" id="WP_052176577.1">
    <property type="nucleotide sequence ID" value="NZ_FNNA01000001.1"/>
</dbReference>
<sequence>MADAATLTQQTPTVEGGTPAPRDALAARLDGLTVGIARDGTLAPARSEAAARLRAMGLPRPRDEYWRYTDPAPFNAEAPRPVAVDPALGDPPLFADIDRLRLVFVDGAFDAAASDPLEAEGIEIAPLSRADAEPGHWVGAAYGVLEAAGQVPVRRPFAALNTAAARDGAVIRVTGSVARPVQILYRRSDDAADVLCHHVLRLEPGAALTLLENGIVGARGNVVIEADLGAGARLNHVAAHRAGQPRVSVSHLFARLAEGAALKSFALSVDGAHMRQESWIDIAGDDALAHVAAAVLGDGDGFHQDDTVFVTHGGLRGESRQVFKKVLKNGATGVFQGKILVKPGAQKTDGYQISQALLLDEASQFLAKPELEIYADDVKCSHGSTTGALDETALFYLRSRGVPRERAIVLLVLSFLADALDEVEDEALRTQIGERLEDWLTARATALPGPGGAGA</sequence>
<dbReference type="InterPro" id="IPR037284">
    <property type="entry name" value="SUF_FeS_clus_asmbl_SufBD_sf"/>
</dbReference>
<keyword evidence="4" id="KW-1185">Reference proteome</keyword>
<dbReference type="PANTHER" id="PTHR43575">
    <property type="entry name" value="PROTEIN ABCI7, CHLOROPLASTIC"/>
    <property type="match status" value="1"/>
</dbReference>
<protein>
    <submittedName>
        <fullName evidence="3">Fe-S cluster assembly protein SufD</fullName>
    </submittedName>
</protein>
<evidence type="ECO:0000256" key="1">
    <source>
        <dbReference type="SAM" id="MobiDB-lite"/>
    </source>
</evidence>
<dbReference type="EMBL" id="FNNA01000001">
    <property type="protein sequence ID" value="SDW23745.1"/>
    <property type="molecule type" value="Genomic_DNA"/>
</dbReference>
<dbReference type="OrthoDB" id="9768262at2"/>
<dbReference type="STRING" id="1545044.SAMN05444276_101470"/>
<dbReference type="Proteomes" id="UP000182944">
    <property type="component" value="Unassembled WGS sequence"/>
</dbReference>
<feature type="domain" description="SUF system FeS cluster assembly SufBD core" evidence="2">
    <location>
        <begin position="193"/>
        <end position="415"/>
    </location>
</feature>
<accession>A0A1H2RWS4</accession>
<proteinExistence type="predicted"/>
<dbReference type="PANTHER" id="PTHR43575:SF1">
    <property type="entry name" value="PROTEIN ABCI7, CHLOROPLASTIC"/>
    <property type="match status" value="1"/>
</dbReference>
<organism evidence="3 4">
    <name type="scientific">Paracoccus sanguinis</name>
    <dbReference type="NCBI Taxonomy" id="1545044"/>
    <lineage>
        <taxon>Bacteria</taxon>
        <taxon>Pseudomonadati</taxon>
        <taxon>Pseudomonadota</taxon>
        <taxon>Alphaproteobacteria</taxon>
        <taxon>Rhodobacterales</taxon>
        <taxon>Paracoccaceae</taxon>
        <taxon>Paracoccus</taxon>
    </lineage>
</organism>
<dbReference type="GO" id="GO:0016226">
    <property type="term" value="P:iron-sulfur cluster assembly"/>
    <property type="evidence" value="ECO:0007669"/>
    <property type="project" value="InterPro"/>
</dbReference>
<dbReference type="Pfam" id="PF01458">
    <property type="entry name" value="SUFBD_core"/>
    <property type="match status" value="1"/>
</dbReference>
<evidence type="ECO:0000313" key="4">
    <source>
        <dbReference type="Proteomes" id="UP000182944"/>
    </source>
</evidence>
<evidence type="ECO:0000313" key="3">
    <source>
        <dbReference type="EMBL" id="SDW23745.1"/>
    </source>
</evidence>
<dbReference type="AlphaFoldDB" id="A0A1H2RWS4"/>
<dbReference type="SUPFAM" id="SSF101960">
    <property type="entry name" value="Stabilizer of iron transporter SufD"/>
    <property type="match status" value="1"/>
</dbReference>
<dbReference type="InterPro" id="IPR055346">
    <property type="entry name" value="Fe-S_cluster_assembly_SufBD"/>
</dbReference>
<gene>
    <name evidence="3" type="ORF">SAMN05444276_101470</name>
</gene>